<gene>
    <name evidence="1" type="ORF">NDN08_003497</name>
</gene>
<comment type="caution">
    <text evidence="1">The sequence shown here is derived from an EMBL/GenBank/DDBJ whole genome shotgun (WGS) entry which is preliminary data.</text>
</comment>
<evidence type="ECO:0000313" key="1">
    <source>
        <dbReference type="EMBL" id="KAJ8907014.1"/>
    </source>
</evidence>
<accession>A0AAV8UY80</accession>
<keyword evidence="2" id="KW-1185">Reference proteome</keyword>
<organism evidence="1 2">
    <name type="scientific">Rhodosorus marinus</name>
    <dbReference type="NCBI Taxonomy" id="101924"/>
    <lineage>
        <taxon>Eukaryota</taxon>
        <taxon>Rhodophyta</taxon>
        <taxon>Stylonematophyceae</taxon>
        <taxon>Stylonematales</taxon>
        <taxon>Stylonemataceae</taxon>
        <taxon>Rhodosorus</taxon>
    </lineage>
</organism>
<sequence>MGSCAELVESRVGSPQIRFQVRVMSRAPWHYYLDTHTGKTYSKLPGTPAERVGEEAGSWCGIAKEAEPPLVGCHDVDN</sequence>
<protein>
    <submittedName>
        <fullName evidence="1">Uncharacterized protein</fullName>
    </submittedName>
</protein>
<name>A0AAV8UY80_9RHOD</name>
<reference evidence="1 2" key="1">
    <citation type="journal article" date="2023" name="Nat. Commun.">
        <title>Origin of minicircular mitochondrial genomes in red algae.</title>
        <authorList>
            <person name="Lee Y."/>
            <person name="Cho C.H."/>
            <person name="Lee Y.M."/>
            <person name="Park S.I."/>
            <person name="Yang J.H."/>
            <person name="West J.A."/>
            <person name="Bhattacharya D."/>
            <person name="Yoon H.S."/>
        </authorList>
    </citation>
    <scope>NUCLEOTIDE SEQUENCE [LARGE SCALE GENOMIC DNA]</scope>
    <source>
        <strain evidence="1 2">CCMP1338</strain>
        <tissue evidence="1">Whole cell</tissue>
    </source>
</reference>
<dbReference type="Proteomes" id="UP001157974">
    <property type="component" value="Unassembled WGS sequence"/>
</dbReference>
<evidence type="ECO:0000313" key="2">
    <source>
        <dbReference type="Proteomes" id="UP001157974"/>
    </source>
</evidence>
<dbReference type="AlphaFoldDB" id="A0AAV8UY80"/>
<dbReference type="EMBL" id="JAMWBK010000003">
    <property type="protein sequence ID" value="KAJ8907014.1"/>
    <property type="molecule type" value="Genomic_DNA"/>
</dbReference>
<proteinExistence type="predicted"/>